<dbReference type="Gene3D" id="3.50.50.60">
    <property type="entry name" value="FAD/NAD(P)-binding domain"/>
    <property type="match status" value="2"/>
</dbReference>
<comment type="cofactor">
    <cofactor evidence="1">
        <name>FAD</name>
        <dbReference type="ChEBI" id="CHEBI:57692"/>
    </cofactor>
</comment>
<keyword evidence="12" id="KW-1185">Reference proteome</keyword>
<dbReference type="Proteomes" id="UP000009131">
    <property type="component" value="Unassembled WGS sequence"/>
</dbReference>
<dbReference type="FunCoup" id="G7DT79">
    <property type="interactions" value="252"/>
</dbReference>
<dbReference type="STRING" id="764103.G7DT79"/>
<keyword evidence="4" id="KW-0001">2Fe-2S</keyword>
<dbReference type="eggNOG" id="KOG1336">
    <property type="taxonomic scope" value="Eukaryota"/>
</dbReference>
<dbReference type="PANTHER" id="PTHR43557">
    <property type="entry name" value="APOPTOSIS-INDUCING FACTOR 1"/>
    <property type="match status" value="1"/>
</dbReference>
<dbReference type="InterPro" id="IPR028202">
    <property type="entry name" value="Reductase_C"/>
</dbReference>
<keyword evidence="3" id="KW-0285">Flavoprotein</keyword>
<evidence type="ECO:0000259" key="10">
    <source>
        <dbReference type="PROSITE" id="PS51296"/>
    </source>
</evidence>
<dbReference type="RefSeq" id="XP_014571491.1">
    <property type="nucleotide sequence ID" value="XM_014716005.1"/>
</dbReference>
<evidence type="ECO:0000256" key="3">
    <source>
        <dbReference type="ARBA" id="ARBA00022630"/>
    </source>
</evidence>
<dbReference type="PRINTS" id="PR00411">
    <property type="entry name" value="PNDRDTASEI"/>
</dbReference>
<dbReference type="PROSITE" id="PS51296">
    <property type="entry name" value="RIESKE"/>
    <property type="match status" value="1"/>
</dbReference>
<accession>G7DT79</accession>
<evidence type="ECO:0000256" key="8">
    <source>
        <dbReference type="ARBA" id="ARBA00023004"/>
    </source>
</evidence>
<dbReference type="SUPFAM" id="SSF55424">
    <property type="entry name" value="FAD/NAD-linked reductases, dimerisation (C-terminal) domain"/>
    <property type="match status" value="1"/>
</dbReference>
<evidence type="ECO:0000256" key="9">
    <source>
        <dbReference type="ARBA" id="ARBA00023014"/>
    </source>
</evidence>
<keyword evidence="9" id="KW-0411">Iron-sulfur</keyword>
<keyword evidence="5" id="KW-0479">Metal-binding</keyword>
<dbReference type="Gene3D" id="3.30.390.30">
    <property type="match status" value="1"/>
</dbReference>
<dbReference type="InterPro" id="IPR036188">
    <property type="entry name" value="FAD/NAD-bd_sf"/>
</dbReference>
<dbReference type="GO" id="GO:0005737">
    <property type="term" value="C:cytoplasm"/>
    <property type="evidence" value="ECO:0007669"/>
    <property type="project" value="TreeGrafter"/>
</dbReference>
<dbReference type="HOGENOM" id="CLU_003291_4_2_1"/>
<sequence>MKAYEWPTSTKDKERKVLLVNVNGKVSAIAPKCTHYGAPLEKGVLSEGGRIVCPWHGACFKSASGDIEDAPGLDSLESFKAEVEGDKIFVTADNAAIDRNNRKPTFKATGSKSSCSKGTVIVGGGSGGAFCAEGLREYGYQDPVTLITMDNYMPIDRTKLSKALIDDPSKVALRDQAFYDSINVNVKLGTKAVSLDPRQKSLKLDNGSEISYDKLVLATGGAAKRLPLDGVNLKNIYTLRDITDTKAINASLGNDENIKKNLIIVGSSFIGMEAAVATAKRAHVTVVGQEKTPFEKILGPEVGAGIQHYHEKQGVKFALDNGLSHFEPSENDKEAVGSVVLQSGQKLPADLVILGVGVGPRTELLKPYVEINKDGSVSTDEFLQVKGLDDIYAIGDIANYFDVKLGSNHRIEHWNTAGNHGRAVAETLSGNKQAYSKQAIFWSAQGTQLRYVGTSEASQWQDVLVKGDPGELKFVAYYFKDDAVVAICTMQNDPMVSYASELLRLGKFPSAKEIKAGKDPLEIKIKL</sequence>
<keyword evidence="8" id="KW-0408">Iron</keyword>
<evidence type="ECO:0000256" key="7">
    <source>
        <dbReference type="ARBA" id="ARBA00023002"/>
    </source>
</evidence>
<dbReference type="SUPFAM" id="SSF51905">
    <property type="entry name" value="FAD/NAD(P)-binding domain"/>
    <property type="match status" value="2"/>
</dbReference>
<dbReference type="InterPro" id="IPR036922">
    <property type="entry name" value="Rieske_2Fe-2S_sf"/>
</dbReference>
<dbReference type="Pfam" id="PF07992">
    <property type="entry name" value="Pyr_redox_2"/>
    <property type="match status" value="1"/>
</dbReference>
<dbReference type="OrthoDB" id="6029at2759"/>
<protein>
    <recommendedName>
        <fullName evidence="10">Rieske domain-containing protein</fullName>
    </recommendedName>
</protein>
<dbReference type="GO" id="GO:0051537">
    <property type="term" value="F:2 iron, 2 sulfur cluster binding"/>
    <property type="evidence" value="ECO:0007669"/>
    <property type="project" value="UniProtKB-KW"/>
</dbReference>
<name>G7DT79_MIXOS</name>
<dbReference type="AlphaFoldDB" id="G7DT79"/>
<evidence type="ECO:0000256" key="1">
    <source>
        <dbReference type="ARBA" id="ARBA00001974"/>
    </source>
</evidence>
<dbReference type="PANTHER" id="PTHR43557:SF2">
    <property type="entry name" value="RIESKE DOMAIN-CONTAINING PROTEIN-RELATED"/>
    <property type="match status" value="1"/>
</dbReference>
<dbReference type="CDD" id="cd03478">
    <property type="entry name" value="Rieske_AIFL_N"/>
    <property type="match status" value="1"/>
</dbReference>
<reference evidence="11 12" key="2">
    <citation type="journal article" date="2012" name="Open Biol.">
        <title>Characteristics of nucleosomes and linker DNA regions on the genome of the basidiomycete Mixia osmundae revealed by mono- and dinucleosome mapping.</title>
        <authorList>
            <person name="Nishida H."/>
            <person name="Kondo S."/>
            <person name="Matsumoto T."/>
            <person name="Suzuki Y."/>
            <person name="Yoshikawa H."/>
            <person name="Taylor T.D."/>
            <person name="Sugiyama J."/>
        </authorList>
    </citation>
    <scope>NUCLEOTIDE SEQUENCE [LARGE SCALE GENOMIC DNA]</scope>
    <source>
        <strain evidence="12">CBS 9802 / IAM 14324 / JCM 22182 / KY 12970</strain>
    </source>
</reference>
<dbReference type="PRINTS" id="PR00368">
    <property type="entry name" value="FADPNR"/>
</dbReference>
<dbReference type="InterPro" id="IPR016156">
    <property type="entry name" value="FAD/NAD-linked_Rdtase_dimer_sf"/>
</dbReference>
<dbReference type="InterPro" id="IPR050446">
    <property type="entry name" value="FAD-oxidoreductase/Apoptosis"/>
</dbReference>
<dbReference type="InParanoid" id="G7DT79"/>
<comment type="similarity">
    <text evidence="2">Belongs to the FAD-dependent oxidoreductase family.</text>
</comment>
<dbReference type="Gene3D" id="2.102.10.10">
    <property type="entry name" value="Rieske [2Fe-2S] iron-sulphur domain"/>
    <property type="match status" value="1"/>
</dbReference>
<evidence type="ECO:0000256" key="6">
    <source>
        <dbReference type="ARBA" id="ARBA00022827"/>
    </source>
</evidence>
<dbReference type="InterPro" id="IPR023753">
    <property type="entry name" value="FAD/NAD-binding_dom"/>
</dbReference>
<dbReference type="Pfam" id="PF14759">
    <property type="entry name" value="Reductase_C"/>
    <property type="match status" value="1"/>
</dbReference>
<dbReference type="OMA" id="PRCTHYG"/>
<proteinExistence type="inferred from homology"/>
<feature type="domain" description="Rieske" evidence="10">
    <location>
        <begin position="1"/>
        <end position="90"/>
    </location>
</feature>
<keyword evidence="6" id="KW-0274">FAD</keyword>
<reference evidence="11 12" key="1">
    <citation type="journal article" date="2011" name="J. Gen. Appl. Microbiol.">
        <title>Draft genome sequencing of the enigmatic basidiomycete Mixia osmundae.</title>
        <authorList>
            <person name="Nishida H."/>
            <person name="Nagatsuka Y."/>
            <person name="Sugiyama J."/>
        </authorList>
    </citation>
    <scope>NUCLEOTIDE SEQUENCE [LARGE SCALE GENOMIC DNA]</scope>
    <source>
        <strain evidence="12">CBS 9802 / IAM 14324 / JCM 22182 / KY 12970</strain>
    </source>
</reference>
<organism evidence="11 12">
    <name type="scientific">Mixia osmundae (strain CBS 9802 / IAM 14324 / JCM 22182 / KY 12970)</name>
    <dbReference type="NCBI Taxonomy" id="764103"/>
    <lineage>
        <taxon>Eukaryota</taxon>
        <taxon>Fungi</taxon>
        <taxon>Dikarya</taxon>
        <taxon>Basidiomycota</taxon>
        <taxon>Pucciniomycotina</taxon>
        <taxon>Mixiomycetes</taxon>
        <taxon>Mixiales</taxon>
        <taxon>Mixiaceae</taxon>
        <taxon>Mixia</taxon>
    </lineage>
</organism>
<dbReference type="GO" id="GO:0046872">
    <property type="term" value="F:metal ion binding"/>
    <property type="evidence" value="ECO:0007669"/>
    <property type="project" value="UniProtKB-KW"/>
</dbReference>
<dbReference type="EMBL" id="BABT02000025">
    <property type="protein sequence ID" value="GAA93726.1"/>
    <property type="molecule type" value="Genomic_DNA"/>
</dbReference>
<dbReference type="SUPFAM" id="SSF50022">
    <property type="entry name" value="ISP domain"/>
    <property type="match status" value="1"/>
</dbReference>
<keyword evidence="7" id="KW-0560">Oxidoreductase</keyword>
<comment type="caution">
    <text evidence="11">The sequence shown here is derived from an EMBL/GenBank/DDBJ whole genome shotgun (WGS) entry which is preliminary data.</text>
</comment>
<dbReference type="GO" id="GO:0016651">
    <property type="term" value="F:oxidoreductase activity, acting on NAD(P)H"/>
    <property type="evidence" value="ECO:0007669"/>
    <property type="project" value="TreeGrafter"/>
</dbReference>
<dbReference type="InterPro" id="IPR017941">
    <property type="entry name" value="Rieske_2Fe-2S"/>
</dbReference>
<evidence type="ECO:0000313" key="12">
    <source>
        <dbReference type="Proteomes" id="UP000009131"/>
    </source>
</evidence>
<gene>
    <name evidence="11" type="primary">Mo00372</name>
    <name evidence="11" type="ORF">E5Q_00372</name>
</gene>
<evidence type="ECO:0000256" key="5">
    <source>
        <dbReference type="ARBA" id="ARBA00022723"/>
    </source>
</evidence>
<evidence type="ECO:0000313" key="11">
    <source>
        <dbReference type="EMBL" id="GAA93726.1"/>
    </source>
</evidence>
<evidence type="ECO:0000256" key="2">
    <source>
        <dbReference type="ARBA" id="ARBA00006442"/>
    </source>
</evidence>
<dbReference type="Pfam" id="PF00355">
    <property type="entry name" value="Rieske"/>
    <property type="match status" value="1"/>
</dbReference>
<evidence type="ECO:0000256" key="4">
    <source>
        <dbReference type="ARBA" id="ARBA00022714"/>
    </source>
</evidence>